<dbReference type="GO" id="GO:0004834">
    <property type="term" value="F:tryptophan synthase activity"/>
    <property type="evidence" value="ECO:0007669"/>
    <property type="project" value="UniProtKB-UniRule"/>
</dbReference>
<dbReference type="FunFam" id="3.20.20.70:FF:000037">
    <property type="entry name" value="Tryptophan synthase alpha chain"/>
    <property type="match status" value="1"/>
</dbReference>
<dbReference type="KEGG" id="ebla:JGUZn3_05030"/>
<reference evidence="11 12" key="1">
    <citation type="submission" date="2020-08" db="EMBL/GenBank/DDBJ databases">
        <title>Complete genome sequence of Entomobacter blattae G55GP.</title>
        <authorList>
            <person name="Poehlein A."/>
            <person name="Guzman J."/>
            <person name="Daniel R."/>
            <person name="Vilcinskas A."/>
        </authorList>
    </citation>
    <scope>NUCLEOTIDE SEQUENCE [LARGE SCALE GENOMIC DNA]</scope>
    <source>
        <strain evidence="11 12">G55GP</strain>
    </source>
</reference>
<dbReference type="EC" id="4.2.1.20" evidence="9"/>
<dbReference type="PANTHER" id="PTHR43406">
    <property type="entry name" value="TRYPTOPHAN SYNTHASE, ALPHA CHAIN"/>
    <property type="match status" value="1"/>
</dbReference>
<dbReference type="SUPFAM" id="SSF51366">
    <property type="entry name" value="Ribulose-phoshate binding barrel"/>
    <property type="match status" value="1"/>
</dbReference>
<evidence type="ECO:0000313" key="12">
    <source>
        <dbReference type="Proteomes" id="UP000516349"/>
    </source>
</evidence>
<dbReference type="GO" id="GO:0005829">
    <property type="term" value="C:cytosol"/>
    <property type="evidence" value="ECO:0007669"/>
    <property type="project" value="TreeGrafter"/>
</dbReference>
<comment type="pathway">
    <text evidence="2 9">Amino-acid biosynthesis; L-tryptophan biosynthesis; L-tryptophan from chorismate: step 5/5.</text>
</comment>
<comment type="function">
    <text evidence="1 9">The alpha subunit is responsible for the aldol cleavage of indoleglycerol phosphate to indole and glyceraldehyde 3-phosphate.</text>
</comment>
<dbReference type="CDD" id="cd04724">
    <property type="entry name" value="Tryptophan_synthase_alpha"/>
    <property type="match status" value="1"/>
</dbReference>
<dbReference type="InterPro" id="IPR018204">
    <property type="entry name" value="Trp_synthase_alpha_AS"/>
</dbReference>
<keyword evidence="4 9" id="KW-0028">Amino-acid biosynthesis</keyword>
<evidence type="ECO:0000256" key="10">
    <source>
        <dbReference type="RuleBase" id="RU003662"/>
    </source>
</evidence>
<comment type="subunit">
    <text evidence="3 9">Tetramer of two alpha and two beta chains.</text>
</comment>
<feature type="active site" description="Proton acceptor" evidence="9">
    <location>
        <position position="60"/>
    </location>
</feature>
<comment type="similarity">
    <text evidence="9 10">Belongs to the TrpA family.</text>
</comment>
<evidence type="ECO:0000313" key="11">
    <source>
        <dbReference type="EMBL" id="QNT77751.1"/>
    </source>
</evidence>
<protein>
    <recommendedName>
        <fullName evidence="9">Tryptophan synthase alpha chain</fullName>
        <ecNumber evidence="9">4.2.1.20</ecNumber>
    </recommendedName>
</protein>
<evidence type="ECO:0000256" key="7">
    <source>
        <dbReference type="ARBA" id="ARBA00023239"/>
    </source>
</evidence>
<keyword evidence="5 9" id="KW-0822">Tryptophan biosynthesis</keyword>
<accession>A0A7H1NPP1</accession>
<keyword evidence="6 9" id="KW-0057">Aromatic amino acid biosynthesis</keyword>
<evidence type="ECO:0000256" key="8">
    <source>
        <dbReference type="ARBA" id="ARBA00049047"/>
    </source>
</evidence>
<comment type="catalytic activity">
    <reaction evidence="8 9">
        <text>(1S,2R)-1-C-(indol-3-yl)glycerol 3-phosphate + L-serine = D-glyceraldehyde 3-phosphate + L-tryptophan + H2O</text>
        <dbReference type="Rhea" id="RHEA:10532"/>
        <dbReference type="ChEBI" id="CHEBI:15377"/>
        <dbReference type="ChEBI" id="CHEBI:33384"/>
        <dbReference type="ChEBI" id="CHEBI:57912"/>
        <dbReference type="ChEBI" id="CHEBI:58866"/>
        <dbReference type="ChEBI" id="CHEBI:59776"/>
        <dbReference type="EC" id="4.2.1.20"/>
    </reaction>
</comment>
<gene>
    <name evidence="9 11" type="primary">trpA</name>
    <name evidence="11" type="ORF">JGUZn3_05030</name>
</gene>
<dbReference type="UniPathway" id="UPA00035">
    <property type="reaction ID" value="UER00044"/>
</dbReference>
<evidence type="ECO:0000256" key="2">
    <source>
        <dbReference type="ARBA" id="ARBA00004733"/>
    </source>
</evidence>
<dbReference type="EMBL" id="CP060244">
    <property type="protein sequence ID" value="QNT77751.1"/>
    <property type="molecule type" value="Genomic_DNA"/>
</dbReference>
<feature type="active site" description="Proton acceptor" evidence="9">
    <location>
        <position position="49"/>
    </location>
</feature>
<name>A0A7H1NPP1_9PROT</name>
<dbReference type="InterPro" id="IPR002028">
    <property type="entry name" value="Trp_synthase_suA"/>
</dbReference>
<proteinExistence type="inferred from homology"/>
<sequence>MSRIAQTFNALKKQNKGAFISYLEACDPDYNTSLALLKAMPEAGADLIEIGMPFSDPMADGPVIQEAAKRSLKAGATMAKTLSLVRTFRQENTTTPLILMGYLNPVENYGVERFCHDAAQAGVDGLIIVDVPPEEAAFLSEPAQKNGIDVIRLITPTSTDERLEYITSQASGFLYYVSINGITGTRTASTEQLNAAFSRIRKKTDLPVVVGFGLSTPEHIRQALTVADGAVVASALIKTLANSLDANHQATEQTLPAVLSQLKTLADAKH</sequence>
<dbReference type="AlphaFoldDB" id="A0A7H1NPP1"/>
<dbReference type="RefSeq" id="WP_203414169.1">
    <property type="nucleotide sequence ID" value="NZ_CP060244.1"/>
</dbReference>
<evidence type="ECO:0000256" key="5">
    <source>
        <dbReference type="ARBA" id="ARBA00022822"/>
    </source>
</evidence>
<evidence type="ECO:0000256" key="6">
    <source>
        <dbReference type="ARBA" id="ARBA00023141"/>
    </source>
</evidence>
<dbReference type="NCBIfam" id="TIGR00262">
    <property type="entry name" value="trpA"/>
    <property type="match status" value="1"/>
</dbReference>
<dbReference type="Gene3D" id="3.20.20.70">
    <property type="entry name" value="Aldolase class I"/>
    <property type="match status" value="1"/>
</dbReference>
<evidence type="ECO:0000256" key="3">
    <source>
        <dbReference type="ARBA" id="ARBA00011270"/>
    </source>
</evidence>
<dbReference type="Proteomes" id="UP000516349">
    <property type="component" value="Chromosome"/>
</dbReference>
<keyword evidence="12" id="KW-1185">Reference proteome</keyword>
<organism evidence="11 12">
    <name type="scientific">Entomobacter blattae</name>
    <dbReference type="NCBI Taxonomy" id="2762277"/>
    <lineage>
        <taxon>Bacteria</taxon>
        <taxon>Pseudomonadati</taxon>
        <taxon>Pseudomonadota</taxon>
        <taxon>Alphaproteobacteria</taxon>
        <taxon>Acetobacterales</taxon>
        <taxon>Acetobacteraceae</taxon>
        <taxon>Entomobacter</taxon>
    </lineage>
</organism>
<evidence type="ECO:0000256" key="1">
    <source>
        <dbReference type="ARBA" id="ARBA00003365"/>
    </source>
</evidence>
<dbReference type="InterPro" id="IPR011060">
    <property type="entry name" value="RibuloseP-bd_barrel"/>
</dbReference>
<dbReference type="Pfam" id="PF00290">
    <property type="entry name" value="Trp_syntA"/>
    <property type="match status" value="1"/>
</dbReference>
<dbReference type="PROSITE" id="PS00167">
    <property type="entry name" value="TRP_SYNTHASE_ALPHA"/>
    <property type="match status" value="1"/>
</dbReference>
<evidence type="ECO:0000256" key="4">
    <source>
        <dbReference type="ARBA" id="ARBA00022605"/>
    </source>
</evidence>
<dbReference type="HAMAP" id="MF_00131">
    <property type="entry name" value="Trp_synth_alpha"/>
    <property type="match status" value="1"/>
</dbReference>
<keyword evidence="7 9" id="KW-0456">Lyase</keyword>
<dbReference type="PANTHER" id="PTHR43406:SF1">
    <property type="entry name" value="TRYPTOPHAN SYNTHASE ALPHA CHAIN, CHLOROPLASTIC"/>
    <property type="match status" value="1"/>
</dbReference>
<evidence type="ECO:0000256" key="9">
    <source>
        <dbReference type="HAMAP-Rule" id="MF_00131"/>
    </source>
</evidence>
<dbReference type="InterPro" id="IPR013785">
    <property type="entry name" value="Aldolase_TIM"/>
</dbReference>